<keyword evidence="3" id="KW-1185">Reference proteome</keyword>
<dbReference type="EMBL" id="PKPP01000870">
    <property type="protein sequence ID" value="PWA87864.1"/>
    <property type="molecule type" value="Genomic_DNA"/>
</dbReference>
<name>A0A2U1PQ14_ARTAN</name>
<dbReference type="Proteomes" id="UP000245207">
    <property type="component" value="Unassembled WGS sequence"/>
</dbReference>
<reference evidence="2 3" key="1">
    <citation type="journal article" date="2018" name="Mol. Plant">
        <title>The genome of Artemisia annua provides insight into the evolution of Asteraceae family and artemisinin biosynthesis.</title>
        <authorList>
            <person name="Shen Q."/>
            <person name="Zhang L."/>
            <person name="Liao Z."/>
            <person name="Wang S."/>
            <person name="Yan T."/>
            <person name="Shi P."/>
            <person name="Liu M."/>
            <person name="Fu X."/>
            <person name="Pan Q."/>
            <person name="Wang Y."/>
            <person name="Lv Z."/>
            <person name="Lu X."/>
            <person name="Zhang F."/>
            <person name="Jiang W."/>
            <person name="Ma Y."/>
            <person name="Chen M."/>
            <person name="Hao X."/>
            <person name="Li L."/>
            <person name="Tang Y."/>
            <person name="Lv G."/>
            <person name="Zhou Y."/>
            <person name="Sun X."/>
            <person name="Brodelius P.E."/>
            <person name="Rose J.K.C."/>
            <person name="Tang K."/>
        </authorList>
    </citation>
    <scope>NUCLEOTIDE SEQUENCE [LARGE SCALE GENOMIC DNA]</scope>
    <source>
        <strain evidence="3">cv. Huhao1</strain>
        <tissue evidence="2">Leaf</tissue>
    </source>
</reference>
<evidence type="ECO:0000256" key="1">
    <source>
        <dbReference type="SAM" id="MobiDB-lite"/>
    </source>
</evidence>
<dbReference type="AlphaFoldDB" id="A0A2U1PQ14"/>
<proteinExistence type="predicted"/>
<gene>
    <name evidence="2" type="ORF">CTI12_AA099630</name>
</gene>
<accession>A0A2U1PQ14</accession>
<evidence type="ECO:0000313" key="2">
    <source>
        <dbReference type="EMBL" id="PWA87864.1"/>
    </source>
</evidence>
<comment type="caution">
    <text evidence="2">The sequence shown here is derived from an EMBL/GenBank/DDBJ whole genome shotgun (WGS) entry which is preliminary data.</text>
</comment>
<organism evidence="2 3">
    <name type="scientific">Artemisia annua</name>
    <name type="common">Sweet wormwood</name>
    <dbReference type="NCBI Taxonomy" id="35608"/>
    <lineage>
        <taxon>Eukaryota</taxon>
        <taxon>Viridiplantae</taxon>
        <taxon>Streptophyta</taxon>
        <taxon>Embryophyta</taxon>
        <taxon>Tracheophyta</taxon>
        <taxon>Spermatophyta</taxon>
        <taxon>Magnoliopsida</taxon>
        <taxon>eudicotyledons</taxon>
        <taxon>Gunneridae</taxon>
        <taxon>Pentapetalae</taxon>
        <taxon>asterids</taxon>
        <taxon>campanulids</taxon>
        <taxon>Asterales</taxon>
        <taxon>Asteraceae</taxon>
        <taxon>Asteroideae</taxon>
        <taxon>Anthemideae</taxon>
        <taxon>Artemisiinae</taxon>
        <taxon>Artemisia</taxon>
    </lineage>
</organism>
<evidence type="ECO:0000313" key="3">
    <source>
        <dbReference type="Proteomes" id="UP000245207"/>
    </source>
</evidence>
<protein>
    <submittedName>
        <fullName evidence="2">Uncharacterized protein</fullName>
    </submittedName>
</protein>
<sequence>MSVNKLLKKQCTVAEYYDTFNSSFSDKGLGEQYLIDLFIFGLQPEIENLVRLWNPKTLHDAYGVAQLQEFVLKYNQSKEVEKENSDFGISVDNDSEKKEQNEDIGNSIENDEVKESSQANGVIEVSIGFMGTCLMGCNDDMELAVFDVLEEEDCKIGKMELNGANGVADMTSGLIVGGDLCNEVDNEKESSGVIIDNFGLNVLGETSPEEAEIEEDQSKNSKKGDDNKKCLVVMEKVCNMGGKGVATSVDSVEEYFHEMQMETCGGMETTKALNGSELQSSDLEPDKECPRVVIEECCTKALNGSELQSSDLEPDKECPRVVIEECCTENMECADMEPIGAINVTDTCRNREVSKVEWKPLVKMRMDGSIMIGNSHVCGIRNKGEERNGFEFGEERNGSEFEKTSGIGISSASCVDKKKYSNGVVMMGNFESEKALSESEYKVQHENGGKYVAFKDILGSLGVAIDGNGTSSNDGNRMGFKVGQNGKTRGGVKREIWKWPKRKKKCVKSSIWKWPKKKKALVAFDIWEWPNRKKEVMGRLGKECLCISSTDMLICHALFWNADGIEGNDPELTLCWGEKQLDFWNVWVKKRLFCYMGCCFWAVKLSEKFNLRAKYS</sequence>
<feature type="region of interest" description="Disordered" evidence="1">
    <location>
        <begin position="84"/>
        <end position="115"/>
    </location>
</feature>